<accession>A0A9X4KTT6</accession>
<dbReference type="PANTHER" id="PTHR32309:SF13">
    <property type="entry name" value="FERRIC ENTEROBACTIN TRANSPORT PROTEIN FEPE"/>
    <property type="match status" value="1"/>
</dbReference>
<comment type="caution">
    <text evidence="10">The sequence shown here is derived from an EMBL/GenBank/DDBJ whole genome shotgun (WGS) entry which is preliminary data.</text>
</comment>
<proteinExistence type="inferred from homology"/>
<keyword evidence="5 10" id="KW-0418">Kinase</keyword>
<dbReference type="SUPFAM" id="SSF52540">
    <property type="entry name" value="P-loop containing nucleoside triphosphate hydrolases"/>
    <property type="match status" value="1"/>
</dbReference>
<dbReference type="NCBIfam" id="TIGR01007">
    <property type="entry name" value="eps_fam"/>
    <property type="match status" value="1"/>
</dbReference>
<keyword evidence="7" id="KW-0829">Tyrosine-protein kinase</keyword>
<dbReference type="Proteomes" id="UP001153404">
    <property type="component" value="Unassembled WGS sequence"/>
</dbReference>
<evidence type="ECO:0000256" key="5">
    <source>
        <dbReference type="ARBA" id="ARBA00022777"/>
    </source>
</evidence>
<dbReference type="RefSeq" id="WP_277528356.1">
    <property type="nucleotide sequence ID" value="NZ_JAPDIA010000001.1"/>
</dbReference>
<dbReference type="CDD" id="cd05387">
    <property type="entry name" value="BY-kinase"/>
    <property type="match status" value="1"/>
</dbReference>
<dbReference type="InterPro" id="IPR050445">
    <property type="entry name" value="Bact_polysacc_biosynth/exp"/>
</dbReference>
<keyword evidence="4" id="KW-0547">Nucleotide-binding</keyword>
<keyword evidence="11" id="KW-1185">Reference proteome</keyword>
<dbReference type="InterPro" id="IPR027417">
    <property type="entry name" value="P-loop_NTPase"/>
</dbReference>
<evidence type="ECO:0000256" key="8">
    <source>
        <dbReference type="ARBA" id="ARBA00051245"/>
    </source>
</evidence>
<dbReference type="PANTHER" id="PTHR32309">
    <property type="entry name" value="TYROSINE-PROTEIN KINASE"/>
    <property type="match status" value="1"/>
</dbReference>
<evidence type="ECO:0000256" key="4">
    <source>
        <dbReference type="ARBA" id="ARBA00022741"/>
    </source>
</evidence>
<evidence type="ECO:0000256" key="3">
    <source>
        <dbReference type="ARBA" id="ARBA00022679"/>
    </source>
</evidence>
<dbReference type="GO" id="GO:0005524">
    <property type="term" value="F:ATP binding"/>
    <property type="evidence" value="ECO:0007669"/>
    <property type="project" value="UniProtKB-KW"/>
</dbReference>
<feature type="domain" description="AAA" evidence="9">
    <location>
        <begin position="40"/>
        <end position="171"/>
    </location>
</feature>
<dbReference type="Pfam" id="PF13614">
    <property type="entry name" value="AAA_31"/>
    <property type="match status" value="1"/>
</dbReference>
<reference evidence="10" key="1">
    <citation type="submission" date="2022-10" db="EMBL/GenBank/DDBJ databases">
        <title>Comparative genomic analysis of Cohnella hashimotonis sp. nov., isolated from the International Space Station.</title>
        <authorList>
            <person name="Simpson A."/>
            <person name="Venkateswaran K."/>
        </authorList>
    </citation>
    <scope>NUCLEOTIDE SEQUENCE</scope>
    <source>
        <strain evidence="10">DSM 28161</strain>
    </source>
</reference>
<evidence type="ECO:0000259" key="9">
    <source>
        <dbReference type="Pfam" id="PF13614"/>
    </source>
</evidence>
<name>A0A9X4KTT6_9BACL</name>
<evidence type="ECO:0000256" key="1">
    <source>
        <dbReference type="ARBA" id="ARBA00007316"/>
    </source>
</evidence>
<evidence type="ECO:0000256" key="2">
    <source>
        <dbReference type="ARBA" id="ARBA00011903"/>
    </source>
</evidence>
<dbReference type="EC" id="2.7.10.2" evidence="2"/>
<organism evidence="10 11">
    <name type="scientific">Cohnella rhizosphaerae</name>
    <dbReference type="NCBI Taxonomy" id="1457232"/>
    <lineage>
        <taxon>Bacteria</taxon>
        <taxon>Bacillati</taxon>
        <taxon>Bacillota</taxon>
        <taxon>Bacilli</taxon>
        <taxon>Bacillales</taxon>
        <taxon>Paenibacillaceae</taxon>
        <taxon>Cohnella</taxon>
    </lineage>
</organism>
<dbReference type="Gene3D" id="3.40.50.300">
    <property type="entry name" value="P-loop containing nucleotide triphosphate hydrolases"/>
    <property type="match status" value="1"/>
</dbReference>
<dbReference type="GO" id="GO:0005886">
    <property type="term" value="C:plasma membrane"/>
    <property type="evidence" value="ECO:0007669"/>
    <property type="project" value="TreeGrafter"/>
</dbReference>
<keyword evidence="6" id="KW-0067">ATP-binding</keyword>
<comment type="similarity">
    <text evidence="1">Belongs to the CpsD/CapB family.</text>
</comment>
<dbReference type="InterPro" id="IPR025669">
    <property type="entry name" value="AAA_dom"/>
</dbReference>
<comment type="catalytic activity">
    <reaction evidence="8">
        <text>L-tyrosyl-[protein] + ATP = O-phospho-L-tyrosyl-[protein] + ADP + H(+)</text>
        <dbReference type="Rhea" id="RHEA:10596"/>
        <dbReference type="Rhea" id="RHEA-COMP:10136"/>
        <dbReference type="Rhea" id="RHEA-COMP:20101"/>
        <dbReference type="ChEBI" id="CHEBI:15378"/>
        <dbReference type="ChEBI" id="CHEBI:30616"/>
        <dbReference type="ChEBI" id="CHEBI:46858"/>
        <dbReference type="ChEBI" id="CHEBI:61978"/>
        <dbReference type="ChEBI" id="CHEBI:456216"/>
        <dbReference type="EC" id="2.7.10.2"/>
    </reaction>
</comment>
<evidence type="ECO:0000313" key="11">
    <source>
        <dbReference type="Proteomes" id="UP001153404"/>
    </source>
</evidence>
<dbReference type="GO" id="GO:0004715">
    <property type="term" value="F:non-membrane spanning protein tyrosine kinase activity"/>
    <property type="evidence" value="ECO:0007669"/>
    <property type="project" value="UniProtKB-EC"/>
</dbReference>
<dbReference type="AlphaFoldDB" id="A0A9X4KTT6"/>
<evidence type="ECO:0000256" key="7">
    <source>
        <dbReference type="ARBA" id="ARBA00023137"/>
    </source>
</evidence>
<dbReference type="InterPro" id="IPR005702">
    <property type="entry name" value="Wzc-like_C"/>
</dbReference>
<protein>
    <recommendedName>
        <fullName evidence="2">non-specific protein-tyrosine kinase</fullName>
        <ecNumber evidence="2">2.7.10.2</ecNumber>
    </recommendedName>
</protein>
<evidence type="ECO:0000313" key="10">
    <source>
        <dbReference type="EMBL" id="MDG0808102.1"/>
    </source>
</evidence>
<sequence length="219" mass="23376">MSRWMRKRGLIAAQNPKSAAADTYRRLKTGIEWSVRDEGMKTIAVASAEPGEGKSTTSSNIAVAYAKAGRRVLLLDTDLRSPVQHQIFDLPNDAGLSTALAGRGELDQFARRTAYPNLQVVCAGPLPPNPSELLDSEAMDAMLDAAKARFDIVIVDTTSMAAASDAMIVADKCDGAVLVIRKGKTSMDAVLKAKETLSSGRVRVVGAVFNRRGALSVSR</sequence>
<keyword evidence="3" id="KW-0808">Transferase</keyword>
<dbReference type="EMBL" id="JAPDIA010000001">
    <property type="protein sequence ID" value="MDG0808102.1"/>
    <property type="molecule type" value="Genomic_DNA"/>
</dbReference>
<gene>
    <name evidence="10" type="ORF">OMP40_00760</name>
</gene>
<evidence type="ECO:0000256" key="6">
    <source>
        <dbReference type="ARBA" id="ARBA00022840"/>
    </source>
</evidence>